<reference evidence="9 10" key="1">
    <citation type="submission" date="2018-08" db="EMBL/GenBank/DDBJ databases">
        <title>Murine metabolic-syndrome-specific gut microbial biobank.</title>
        <authorList>
            <person name="Liu C."/>
        </authorList>
    </citation>
    <scope>NUCLEOTIDE SEQUENCE [LARGE SCALE GENOMIC DNA]</scope>
    <source>
        <strain evidence="9 10">28</strain>
    </source>
</reference>
<dbReference type="HAMAP" id="MF_00017">
    <property type="entry name" value="RecR"/>
    <property type="match status" value="1"/>
</dbReference>
<evidence type="ECO:0000313" key="10">
    <source>
        <dbReference type="Proteomes" id="UP000446866"/>
    </source>
</evidence>
<comment type="caution">
    <text evidence="9">The sequence shown here is derived from an EMBL/GenBank/DDBJ whole genome shotgun (WGS) entry which is preliminary data.</text>
</comment>
<keyword evidence="2 7" id="KW-0227">DNA damage</keyword>
<dbReference type="EMBL" id="QXWK01000015">
    <property type="protein sequence ID" value="NBH61747.1"/>
    <property type="molecule type" value="Genomic_DNA"/>
</dbReference>
<dbReference type="Gene3D" id="1.10.8.420">
    <property type="entry name" value="RecR Domain 1"/>
    <property type="match status" value="1"/>
</dbReference>
<keyword evidence="4 7" id="KW-0862">Zinc</keyword>
<dbReference type="RefSeq" id="WP_160202033.1">
    <property type="nucleotide sequence ID" value="NZ_QXWK01000015.1"/>
</dbReference>
<organism evidence="9 10">
    <name type="scientific">Anaerotruncus colihominis</name>
    <dbReference type="NCBI Taxonomy" id="169435"/>
    <lineage>
        <taxon>Bacteria</taxon>
        <taxon>Bacillati</taxon>
        <taxon>Bacillota</taxon>
        <taxon>Clostridia</taxon>
        <taxon>Eubacteriales</taxon>
        <taxon>Oscillospiraceae</taxon>
        <taxon>Anaerotruncus</taxon>
    </lineage>
</organism>
<dbReference type="Gene3D" id="3.40.1360.10">
    <property type="match status" value="1"/>
</dbReference>
<evidence type="ECO:0000256" key="4">
    <source>
        <dbReference type="ARBA" id="ARBA00022833"/>
    </source>
</evidence>
<name>A0A845QM34_9FIRM</name>
<dbReference type="Pfam" id="PF13662">
    <property type="entry name" value="Toprim_4"/>
    <property type="match status" value="1"/>
</dbReference>
<evidence type="ECO:0000313" key="9">
    <source>
        <dbReference type="EMBL" id="NBH61747.1"/>
    </source>
</evidence>
<dbReference type="NCBIfam" id="TIGR00615">
    <property type="entry name" value="recR"/>
    <property type="match status" value="1"/>
</dbReference>
<evidence type="ECO:0000256" key="2">
    <source>
        <dbReference type="ARBA" id="ARBA00022763"/>
    </source>
</evidence>
<dbReference type="SUPFAM" id="SSF111304">
    <property type="entry name" value="Recombination protein RecR"/>
    <property type="match status" value="1"/>
</dbReference>
<evidence type="ECO:0000256" key="3">
    <source>
        <dbReference type="ARBA" id="ARBA00022771"/>
    </source>
</evidence>
<keyword evidence="5 7" id="KW-0233">DNA recombination</keyword>
<dbReference type="InterPro" id="IPR000093">
    <property type="entry name" value="DNA_Rcmb_RecR"/>
</dbReference>
<dbReference type="GO" id="GO:0006281">
    <property type="term" value="P:DNA repair"/>
    <property type="evidence" value="ECO:0007669"/>
    <property type="project" value="UniProtKB-UniRule"/>
</dbReference>
<dbReference type="InterPro" id="IPR034137">
    <property type="entry name" value="TOPRIM_RecR"/>
</dbReference>
<comment type="similarity">
    <text evidence="7">Belongs to the RecR family.</text>
</comment>
<dbReference type="GO" id="GO:0003677">
    <property type="term" value="F:DNA binding"/>
    <property type="evidence" value="ECO:0007669"/>
    <property type="project" value="UniProtKB-UniRule"/>
</dbReference>
<gene>
    <name evidence="7 9" type="primary">recR</name>
    <name evidence="9" type="ORF">D0435_08795</name>
</gene>
<proteinExistence type="inferred from homology"/>
<dbReference type="Proteomes" id="UP000446866">
    <property type="component" value="Unassembled WGS sequence"/>
</dbReference>
<sequence length="199" mass="21825">MRQYPRPLGKLVNELSKLPGIGGKTAQRLAFHILSLTDGEAQGLAHSILEAKQTMKYCSVCGNLTDQDPCSICTDQNRRQDVICVVESPKDVMAMERIKEFDGLYHVLHGAISPMDGIGPEDINLKQLIVRLQNSQVKELILATNPNIEGEATAMYIARLIKPSGIKVSRIANGIPVGGDLEYADEVTLLKAMEGRRTL</sequence>
<dbReference type="InterPro" id="IPR015967">
    <property type="entry name" value="Rcmb_RecR_Znf"/>
</dbReference>
<dbReference type="SMART" id="SM00493">
    <property type="entry name" value="TOPRIM"/>
    <property type="match status" value="1"/>
</dbReference>
<dbReference type="PROSITE" id="PS50880">
    <property type="entry name" value="TOPRIM"/>
    <property type="match status" value="1"/>
</dbReference>
<dbReference type="InterPro" id="IPR023627">
    <property type="entry name" value="Rcmb_RecR"/>
</dbReference>
<evidence type="ECO:0000259" key="8">
    <source>
        <dbReference type="PROSITE" id="PS50880"/>
    </source>
</evidence>
<keyword evidence="6 7" id="KW-0234">DNA repair</keyword>
<dbReference type="Pfam" id="PF02132">
    <property type="entry name" value="RecR_ZnF"/>
    <property type="match status" value="1"/>
</dbReference>
<keyword evidence="1 7" id="KW-0479">Metal-binding</keyword>
<evidence type="ECO:0000256" key="1">
    <source>
        <dbReference type="ARBA" id="ARBA00022723"/>
    </source>
</evidence>
<dbReference type="CDD" id="cd01025">
    <property type="entry name" value="TOPRIM_recR"/>
    <property type="match status" value="1"/>
</dbReference>
<accession>A0A845QM34</accession>
<dbReference type="Gene3D" id="6.10.250.240">
    <property type="match status" value="1"/>
</dbReference>
<dbReference type="InterPro" id="IPR006171">
    <property type="entry name" value="TOPRIM_dom"/>
</dbReference>
<dbReference type="Pfam" id="PF21175">
    <property type="entry name" value="RecR_C"/>
    <property type="match status" value="1"/>
</dbReference>
<dbReference type="PANTHER" id="PTHR30446">
    <property type="entry name" value="RECOMBINATION PROTEIN RECR"/>
    <property type="match status" value="1"/>
</dbReference>
<evidence type="ECO:0000256" key="7">
    <source>
        <dbReference type="HAMAP-Rule" id="MF_00017"/>
    </source>
</evidence>
<evidence type="ECO:0000256" key="5">
    <source>
        <dbReference type="ARBA" id="ARBA00023172"/>
    </source>
</evidence>
<keyword evidence="10" id="KW-1185">Reference proteome</keyword>
<dbReference type="GO" id="GO:0006310">
    <property type="term" value="P:DNA recombination"/>
    <property type="evidence" value="ECO:0007669"/>
    <property type="project" value="UniProtKB-UniRule"/>
</dbReference>
<dbReference type="Gene3D" id="3.30.60.80">
    <property type="match status" value="1"/>
</dbReference>
<dbReference type="GO" id="GO:0008270">
    <property type="term" value="F:zinc ion binding"/>
    <property type="evidence" value="ECO:0007669"/>
    <property type="project" value="UniProtKB-KW"/>
</dbReference>
<comment type="function">
    <text evidence="7">May play a role in DNA repair. It seems to be involved in an RecBC-independent recombinational process of DNA repair. It may act with RecF and RecO.</text>
</comment>
<protein>
    <recommendedName>
        <fullName evidence="7">Recombination protein RecR</fullName>
    </recommendedName>
</protein>
<keyword evidence="3 7" id="KW-0863">Zinc-finger</keyword>
<feature type="domain" description="Toprim" evidence="8">
    <location>
        <begin position="81"/>
        <end position="176"/>
    </location>
</feature>
<feature type="zinc finger region" description="C4-type" evidence="7">
    <location>
        <begin position="58"/>
        <end position="73"/>
    </location>
</feature>
<dbReference type="AlphaFoldDB" id="A0A845QM34"/>
<dbReference type="Pfam" id="PF21176">
    <property type="entry name" value="RecR_HhH"/>
    <property type="match status" value="1"/>
</dbReference>
<dbReference type="PANTHER" id="PTHR30446:SF0">
    <property type="entry name" value="RECOMBINATION PROTEIN RECR"/>
    <property type="match status" value="1"/>
</dbReference>
<evidence type="ECO:0000256" key="6">
    <source>
        <dbReference type="ARBA" id="ARBA00023204"/>
    </source>
</evidence>